<feature type="compositionally biased region" description="Acidic residues" evidence="6">
    <location>
        <begin position="910"/>
        <end position="932"/>
    </location>
</feature>
<evidence type="ECO:0008006" key="11">
    <source>
        <dbReference type="Google" id="ProtNLM"/>
    </source>
</evidence>
<protein>
    <recommendedName>
        <fullName evidence="11">Spindle pole body component</fullName>
    </recommendedName>
</protein>
<dbReference type="RefSeq" id="XP_018996467.1">
    <property type="nucleotide sequence ID" value="XM_019136064.1"/>
</dbReference>
<evidence type="ECO:0000313" key="10">
    <source>
        <dbReference type="Proteomes" id="UP000094065"/>
    </source>
</evidence>
<dbReference type="GO" id="GO:0031122">
    <property type="term" value="P:cytoplasmic microtubule organization"/>
    <property type="evidence" value="ECO:0007669"/>
    <property type="project" value="TreeGrafter"/>
</dbReference>
<dbReference type="GO" id="GO:0000278">
    <property type="term" value="P:mitotic cell cycle"/>
    <property type="evidence" value="ECO:0007669"/>
    <property type="project" value="TreeGrafter"/>
</dbReference>
<dbReference type="PANTHER" id="PTHR19302:SF70">
    <property type="entry name" value="GAMMA-TUBULIN COMPLEX COMPONENT 6"/>
    <property type="match status" value="1"/>
</dbReference>
<evidence type="ECO:0000256" key="2">
    <source>
        <dbReference type="ARBA" id="ARBA00010337"/>
    </source>
</evidence>
<dbReference type="InterPro" id="IPR007259">
    <property type="entry name" value="GCP"/>
</dbReference>
<evidence type="ECO:0000256" key="3">
    <source>
        <dbReference type="ARBA" id="ARBA00022490"/>
    </source>
</evidence>
<dbReference type="GO" id="GO:0005816">
    <property type="term" value="C:spindle pole body"/>
    <property type="evidence" value="ECO:0007669"/>
    <property type="project" value="UniProtKB-ARBA"/>
</dbReference>
<dbReference type="InterPro" id="IPR042241">
    <property type="entry name" value="GCP_C_sf"/>
</dbReference>
<dbReference type="GO" id="GO:0043015">
    <property type="term" value="F:gamma-tubulin binding"/>
    <property type="evidence" value="ECO:0007669"/>
    <property type="project" value="InterPro"/>
</dbReference>
<evidence type="ECO:0000259" key="8">
    <source>
        <dbReference type="Pfam" id="PF17681"/>
    </source>
</evidence>
<dbReference type="Proteomes" id="UP000094065">
    <property type="component" value="Unassembled WGS sequence"/>
</dbReference>
<dbReference type="AlphaFoldDB" id="A0A1E3I0W5"/>
<comment type="caution">
    <text evidence="9">The sequence shown here is derived from an EMBL/GenBank/DDBJ whole genome shotgun (WGS) entry which is preliminary data.</text>
</comment>
<comment type="subcellular location">
    <subcellularLocation>
        <location evidence="1">Cytoplasm</location>
        <location evidence="1">Cytoskeleton</location>
    </subcellularLocation>
</comment>
<dbReference type="Gene3D" id="1.20.120.1900">
    <property type="entry name" value="Gamma-tubulin complex, C-terminal domain"/>
    <property type="match status" value="1"/>
</dbReference>
<evidence type="ECO:0000256" key="6">
    <source>
        <dbReference type="SAM" id="MobiDB-lite"/>
    </source>
</evidence>
<keyword evidence="4" id="KW-0493">Microtubule</keyword>
<dbReference type="GO" id="GO:0051225">
    <property type="term" value="P:spindle assembly"/>
    <property type="evidence" value="ECO:0007669"/>
    <property type="project" value="TreeGrafter"/>
</dbReference>
<feature type="compositionally biased region" description="Low complexity" evidence="6">
    <location>
        <begin position="476"/>
        <end position="485"/>
    </location>
</feature>
<dbReference type="GO" id="GO:0007020">
    <property type="term" value="P:microtubule nucleation"/>
    <property type="evidence" value="ECO:0007669"/>
    <property type="project" value="InterPro"/>
</dbReference>
<organism evidence="9 10">
    <name type="scientific">Cryptococcus amylolentus CBS 6039</name>
    <dbReference type="NCBI Taxonomy" id="1295533"/>
    <lineage>
        <taxon>Eukaryota</taxon>
        <taxon>Fungi</taxon>
        <taxon>Dikarya</taxon>
        <taxon>Basidiomycota</taxon>
        <taxon>Agaricomycotina</taxon>
        <taxon>Tremellomycetes</taxon>
        <taxon>Tremellales</taxon>
        <taxon>Cryptococcaceae</taxon>
        <taxon>Cryptococcus</taxon>
    </lineage>
</organism>
<keyword evidence="10" id="KW-1185">Reference proteome</keyword>
<reference evidence="9 10" key="1">
    <citation type="submission" date="2016-06" db="EMBL/GenBank/DDBJ databases">
        <title>Evolution of pathogenesis and genome organization in the Tremellales.</title>
        <authorList>
            <person name="Cuomo C."/>
            <person name="Litvintseva A."/>
            <person name="Heitman J."/>
            <person name="Chen Y."/>
            <person name="Sun S."/>
            <person name="Springer D."/>
            <person name="Dromer F."/>
            <person name="Young S."/>
            <person name="Zeng Q."/>
            <person name="Chapman S."/>
            <person name="Gujja S."/>
            <person name="Saif S."/>
            <person name="Birren B."/>
        </authorList>
    </citation>
    <scope>NUCLEOTIDE SEQUENCE [LARGE SCALE GENOMIC DNA]</scope>
    <source>
        <strain evidence="9 10">CBS 6039</strain>
    </source>
</reference>
<sequence>MAAPASMFQLAQLSLEERHLPSALPVIDPQFYLPELNEFASGTERLVGSLRGSSGYALQDRTKIPPWDPSETGEYLPEELPCAGTEKDGEEELWQKLAEEPLAESQALHPLRTWDPSEANFQTSFLSEGSTATFDGVLTSLEPPIQFPSLKSPLPPPAHDPVHLLDLMMCATLGTVTTEHLLWDAKRSKYGWKESGSRPVGIERITFSRVVEEFLSIATAIRRLELIINSQNLLPLTPTHHALLHALSTYLTYIRERLTFAISQCEHEGKADWNKWILATRDVNILAQTLCEVMKWPLTSSKASALPTRASSLLSHLYSHLFSALSVCPTPTHSIPISLAFLFSESSGPWMSTLHAWLGLVPSDEEDDADAKSQPWADLGITRAKVNNRWQYDFSSKHMPVFVPREARRVLFEAGKSLRILREASNGQHPLCSTENWDINVQWAWGDDNESGVSDIRGHLRRVKKEVEYWKRSQRGSLSGSLSGRKTSRRERKGIPLEFRAPLPTSPPAGSSEKADPESEMERFFALLGQAPGSHLSAPPKNEEPDLNLWARTPLETLHRFISRHSSPDDPLLPQSCPTLPIFVSDYILAPLTQHAGIVSASLVSLYLDDLRFLDHLDVLRAFWLGGDVDFMERAGGALFGKDSAGAGEAAGLGKRARTRARLGLAPGNDAGERSAEWGIGLGIGLSERSRWPPGGAELAYALRTTLMHDDIGGMLVKKNSSVWQEVEDRVSFAIKELPEEGDTGRRARWLNPQAIEALDFLYLAYSPDPIISTLLPPLIMAKYQSVHNLLLRLSRVDLVLRTMYWDVVHQSESFDEPLKMGVDSGINRPPRTARFARRERVVHSLFPKGSQTERHLQSLRFRMSHFVNTFGRYVMDSAISIKWNAMRKRLGKLQQKVPGKDESRPGSPVDDDDGLGSVAEDEGQTDDDELEDNPASLRQLQSIHSLVVYHNLSLDRILRACLLGPQAGQQVTYKVLTTLFGLILDLGKTLKEVEKGSMGWEDGAEKVEEIMGEWTEKEAVFMHALERLSLRTTSSKTDHTEGGDQTEQDMLLLEGEGEGAGVESEADYWAKLGMGGNDLQELVLRLRLRGSTEGKGGRWKKEDLL</sequence>
<dbReference type="InterPro" id="IPR040457">
    <property type="entry name" value="GCP_C"/>
</dbReference>
<feature type="domain" description="Gamma tubulin complex component C-terminal" evidence="7">
    <location>
        <begin position="614"/>
        <end position="1086"/>
    </location>
</feature>
<dbReference type="GO" id="GO:0005874">
    <property type="term" value="C:microtubule"/>
    <property type="evidence" value="ECO:0007669"/>
    <property type="project" value="UniProtKB-KW"/>
</dbReference>
<name>A0A1E3I0W5_9TREE</name>
<dbReference type="GO" id="GO:0051321">
    <property type="term" value="P:meiotic cell cycle"/>
    <property type="evidence" value="ECO:0007669"/>
    <property type="project" value="TreeGrafter"/>
</dbReference>
<proteinExistence type="inferred from homology"/>
<evidence type="ECO:0000256" key="5">
    <source>
        <dbReference type="ARBA" id="ARBA00023212"/>
    </source>
</evidence>
<dbReference type="Pfam" id="PF04130">
    <property type="entry name" value="GCP_C_terminal"/>
    <property type="match status" value="1"/>
</dbReference>
<dbReference type="OrthoDB" id="775571at2759"/>
<feature type="region of interest" description="Disordered" evidence="6">
    <location>
        <begin position="895"/>
        <end position="932"/>
    </location>
</feature>
<dbReference type="EMBL" id="AWGJ01000003">
    <property type="protein sequence ID" value="ODN82148.1"/>
    <property type="molecule type" value="Genomic_DNA"/>
</dbReference>
<keyword evidence="3" id="KW-0963">Cytoplasm</keyword>
<dbReference type="GO" id="GO:0000930">
    <property type="term" value="C:gamma-tubulin complex"/>
    <property type="evidence" value="ECO:0007669"/>
    <property type="project" value="TreeGrafter"/>
</dbReference>
<dbReference type="GO" id="GO:0051011">
    <property type="term" value="F:microtubule minus-end binding"/>
    <property type="evidence" value="ECO:0007669"/>
    <property type="project" value="TreeGrafter"/>
</dbReference>
<evidence type="ECO:0000256" key="1">
    <source>
        <dbReference type="ARBA" id="ARBA00004245"/>
    </source>
</evidence>
<accession>A0A1E3I0W5</accession>
<dbReference type="PANTHER" id="PTHR19302">
    <property type="entry name" value="GAMMA TUBULIN COMPLEX PROTEIN"/>
    <property type="match status" value="1"/>
</dbReference>
<evidence type="ECO:0000259" key="7">
    <source>
        <dbReference type="Pfam" id="PF04130"/>
    </source>
</evidence>
<gene>
    <name evidence="9" type="ORF">L202_02447</name>
</gene>
<comment type="similarity">
    <text evidence="2">Belongs to the TUBGCP family.</text>
</comment>
<evidence type="ECO:0000256" key="4">
    <source>
        <dbReference type="ARBA" id="ARBA00022701"/>
    </source>
</evidence>
<dbReference type="InterPro" id="IPR041470">
    <property type="entry name" value="GCP_N"/>
</dbReference>
<dbReference type="Pfam" id="PF17681">
    <property type="entry name" value="GCP_N_terminal"/>
    <property type="match status" value="1"/>
</dbReference>
<feature type="domain" description="Gamma tubulin complex component protein N-terminal" evidence="8">
    <location>
        <begin position="207"/>
        <end position="439"/>
    </location>
</feature>
<dbReference type="GO" id="GO:0000922">
    <property type="term" value="C:spindle pole"/>
    <property type="evidence" value="ECO:0007669"/>
    <property type="project" value="InterPro"/>
</dbReference>
<evidence type="ECO:0000313" key="9">
    <source>
        <dbReference type="EMBL" id="ODN82148.1"/>
    </source>
</evidence>
<feature type="region of interest" description="Disordered" evidence="6">
    <location>
        <begin position="476"/>
        <end position="517"/>
    </location>
</feature>
<keyword evidence="5" id="KW-0206">Cytoskeleton</keyword>
<dbReference type="GeneID" id="30153756"/>
<dbReference type="STRING" id="1295533.A0A1E3I0W5"/>